<comment type="similarity">
    <text evidence="4">Belongs to the ACTMAP family.</text>
</comment>
<sequence>MVLHVSHKPRPVLHAARGFMFQVWLGGSVDGGSPATASAESRHGDGGSDSSEEGVHCAGGNVFRYDEDFNHEPCQRNGHRAHWAVASGVLLGLDKGSVNNEHAQPDPTLPWLYLANSHVPCPIKDTSATEVYVLTKQGKSLRYQLWSLDSVAQSNGQLRTMGQLRANDGIQYVVPEGGVEAGLAGQAVLLHTKTLGQEPK</sequence>
<evidence type="ECO:0000256" key="8">
    <source>
        <dbReference type="ARBA" id="ARBA00049041"/>
    </source>
</evidence>
<dbReference type="PANTHER" id="PTHR28631">
    <property type="entry name" value="UPF0692 PROTEIN C19ORF54"/>
    <property type="match status" value="1"/>
</dbReference>
<evidence type="ECO:0000256" key="5">
    <source>
        <dbReference type="ARBA" id="ARBA00034848"/>
    </source>
</evidence>
<evidence type="ECO:0000256" key="2">
    <source>
        <dbReference type="ARBA" id="ARBA00022670"/>
    </source>
</evidence>
<gene>
    <name evidence="12" type="ORF">GOODEAATRI_013157</name>
</gene>
<dbReference type="PANTHER" id="PTHR28631:SF1">
    <property type="entry name" value="ACTIN MATURATION PROTEASE"/>
    <property type="match status" value="1"/>
</dbReference>
<dbReference type="EMBL" id="JAHRIO010070839">
    <property type="protein sequence ID" value="MEQ2181588.1"/>
    <property type="molecule type" value="Genomic_DNA"/>
</dbReference>
<evidence type="ECO:0000256" key="4">
    <source>
        <dbReference type="ARBA" id="ARBA00034725"/>
    </source>
</evidence>
<keyword evidence="2" id="KW-0645">Protease</keyword>
<evidence type="ECO:0000313" key="13">
    <source>
        <dbReference type="Proteomes" id="UP001476798"/>
    </source>
</evidence>
<evidence type="ECO:0000256" key="3">
    <source>
        <dbReference type="ARBA" id="ARBA00022801"/>
    </source>
</evidence>
<comment type="catalytic activity">
    <reaction evidence="7">
        <text>N-terminal N(alpha)-acetyl-L-cysteinyl-L-glutamyl-[protein] + H2O = N-terminal L-glutamyl-[protein] + N-acetyl-L-cysteine</text>
        <dbReference type="Rhea" id="RHEA:74583"/>
        <dbReference type="Rhea" id="RHEA-COMP:12668"/>
        <dbReference type="Rhea" id="RHEA-COMP:18396"/>
        <dbReference type="ChEBI" id="CHEBI:15377"/>
        <dbReference type="ChEBI" id="CHEBI:64721"/>
        <dbReference type="ChEBI" id="CHEBI:78236"/>
        <dbReference type="ChEBI" id="CHEBI:193601"/>
    </reaction>
    <physiologicalReaction direction="left-to-right" evidence="7">
        <dbReference type="Rhea" id="RHEA:74584"/>
    </physiologicalReaction>
</comment>
<comment type="caution">
    <text evidence="12">The sequence shown here is derived from an EMBL/GenBank/DDBJ whole genome shotgun (WGS) entry which is preliminary data.</text>
</comment>
<evidence type="ECO:0000256" key="6">
    <source>
        <dbReference type="ARBA" id="ARBA00034908"/>
    </source>
</evidence>
<evidence type="ECO:0000256" key="7">
    <source>
        <dbReference type="ARBA" id="ARBA00047999"/>
    </source>
</evidence>
<evidence type="ECO:0000256" key="9">
    <source>
        <dbReference type="ARBA" id="ARBA00093241"/>
    </source>
</evidence>
<proteinExistence type="inferred from homology"/>
<dbReference type="Pfam" id="PF21646">
    <property type="entry name" value="ACTMAP-like_C"/>
    <property type="match status" value="1"/>
</dbReference>
<comment type="catalytic activity">
    <reaction evidence="10">
        <text>N-terminal N(alpha)-acetyl-L-methionyl-L-glutamyl-[protein] + H2O = N-terminal L-glutamyl-[protein] + N-acetyl-L-methionine</text>
        <dbReference type="Rhea" id="RHEA:74575"/>
        <dbReference type="Rhea" id="RHEA-COMP:12668"/>
        <dbReference type="Rhea" id="RHEA-COMP:12697"/>
        <dbReference type="ChEBI" id="CHEBI:15377"/>
        <dbReference type="ChEBI" id="CHEBI:64721"/>
        <dbReference type="ChEBI" id="CHEBI:71670"/>
        <dbReference type="ChEBI" id="CHEBI:133360"/>
    </reaction>
    <physiologicalReaction direction="left-to-right" evidence="10">
        <dbReference type="Rhea" id="RHEA:74576"/>
    </physiologicalReaction>
</comment>
<evidence type="ECO:0000256" key="1">
    <source>
        <dbReference type="ARBA" id="ARBA00022438"/>
    </source>
</evidence>
<dbReference type="Proteomes" id="UP001476798">
    <property type="component" value="Unassembled WGS sequence"/>
</dbReference>
<evidence type="ECO:0000256" key="11">
    <source>
        <dbReference type="SAM" id="MobiDB-lite"/>
    </source>
</evidence>
<organism evidence="12 13">
    <name type="scientific">Goodea atripinnis</name>
    <dbReference type="NCBI Taxonomy" id="208336"/>
    <lineage>
        <taxon>Eukaryota</taxon>
        <taxon>Metazoa</taxon>
        <taxon>Chordata</taxon>
        <taxon>Craniata</taxon>
        <taxon>Vertebrata</taxon>
        <taxon>Euteleostomi</taxon>
        <taxon>Actinopterygii</taxon>
        <taxon>Neopterygii</taxon>
        <taxon>Teleostei</taxon>
        <taxon>Neoteleostei</taxon>
        <taxon>Acanthomorphata</taxon>
        <taxon>Ovalentaria</taxon>
        <taxon>Atherinomorphae</taxon>
        <taxon>Cyprinodontiformes</taxon>
        <taxon>Goodeidae</taxon>
        <taxon>Goodea</taxon>
    </lineage>
</organism>
<dbReference type="InterPro" id="IPR040043">
    <property type="entry name" value="ACTMAP"/>
</dbReference>
<comment type="catalytic activity">
    <reaction evidence="9">
        <text>N-terminal N(alpha)-acetyl-L-methionyl-L-aspartyl-[protein] + H2O = N-terminal L-aspartyl-[protein] + N-acetyl-L-methionine</text>
        <dbReference type="Rhea" id="RHEA:74571"/>
        <dbReference type="Rhea" id="RHEA-COMP:12669"/>
        <dbReference type="Rhea" id="RHEA-COMP:12693"/>
        <dbReference type="ChEBI" id="CHEBI:15377"/>
        <dbReference type="ChEBI" id="CHEBI:64720"/>
        <dbReference type="ChEBI" id="CHEBI:71670"/>
        <dbReference type="ChEBI" id="CHEBI:133063"/>
    </reaction>
    <physiologicalReaction direction="left-to-right" evidence="9">
        <dbReference type="Rhea" id="RHEA:74572"/>
    </physiologicalReaction>
</comment>
<name>A0ABV0PDT0_9TELE</name>
<evidence type="ECO:0000313" key="12">
    <source>
        <dbReference type="EMBL" id="MEQ2181588.1"/>
    </source>
</evidence>
<keyword evidence="1" id="KW-0031">Aminopeptidase</keyword>
<keyword evidence="13" id="KW-1185">Reference proteome</keyword>
<evidence type="ECO:0000256" key="10">
    <source>
        <dbReference type="ARBA" id="ARBA00093265"/>
    </source>
</evidence>
<comment type="catalytic activity">
    <reaction evidence="8">
        <text>N-terminal N(alpha)-acetyl-L-cysteinyl-L-aspartyl-[protein] + H2O = N-terminal L-aspartyl-[protein] + N-acetyl-L-cysteine</text>
        <dbReference type="Rhea" id="RHEA:74579"/>
        <dbReference type="Rhea" id="RHEA-COMP:12669"/>
        <dbReference type="Rhea" id="RHEA-COMP:18395"/>
        <dbReference type="ChEBI" id="CHEBI:15377"/>
        <dbReference type="ChEBI" id="CHEBI:64720"/>
        <dbReference type="ChEBI" id="CHEBI:78236"/>
        <dbReference type="ChEBI" id="CHEBI:193599"/>
    </reaction>
    <physiologicalReaction direction="left-to-right" evidence="8">
        <dbReference type="Rhea" id="RHEA:74580"/>
    </physiologicalReaction>
</comment>
<accession>A0ABV0PDT0</accession>
<feature type="region of interest" description="Disordered" evidence="11">
    <location>
        <begin position="32"/>
        <end position="54"/>
    </location>
</feature>
<reference evidence="12 13" key="1">
    <citation type="submission" date="2021-06" db="EMBL/GenBank/DDBJ databases">
        <authorList>
            <person name="Palmer J.M."/>
        </authorList>
    </citation>
    <scope>NUCLEOTIDE SEQUENCE [LARGE SCALE GENOMIC DNA]</scope>
    <source>
        <strain evidence="12 13">GA_2019</strain>
        <tissue evidence="12">Muscle</tissue>
    </source>
</reference>
<protein>
    <recommendedName>
        <fullName evidence="5">Actin maturation protease</fullName>
    </recommendedName>
    <alternativeName>
        <fullName evidence="6">Actin aminopeptidase ACTMAP</fullName>
    </alternativeName>
</protein>
<keyword evidence="3" id="KW-0378">Hydrolase</keyword>